<reference evidence="2 3" key="1">
    <citation type="submission" date="2017-09" db="EMBL/GenBank/DDBJ databases">
        <title>Large-scale bioinformatics analysis of Bacillus genomes uncovers conserved roles of natural products in bacterial physiology.</title>
        <authorList>
            <consortium name="Agbiome Team Llc"/>
            <person name="Bleich R.M."/>
            <person name="Kirk G.J."/>
            <person name="Santa Maria K.C."/>
            <person name="Allen S.E."/>
            <person name="Farag S."/>
            <person name="Shank E.A."/>
            <person name="Bowers A."/>
        </authorList>
    </citation>
    <scope>NUCLEOTIDE SEQUENCE [LARGE SCALE GENOMIC DNA]</scope>
    <source>
        <strain evidence="2 3">AFS005140</strain>
    </source>
</reference>
<evidence type="ECO:0000313" key="2">
    <source>
        <dbReference type="EMBL" id="PER55759.1"/>
    </source>
</evidence>
<protein>
    <submittedName>
        <fullName evidence="2">Uncharacterized protein</fullName>
    </submittedName>
</protein>
<dbReference type="EMBL" id="NTYF01000023">
    <property type="protein sequence ID" value="PER55759.1"/>
    <property type="molecule type" value="Genomic_DNA"/>
</dbReference>
<dbReference type="Proteomes" id="UP000219897">
    <property type="component" value="Unassembled WGS sequence"/>
</dbReference>
<evidence type="ECO:0000256" key="1">
    <source>
        <dbReference type="SAM" id="Phobius"/>
    </source>
</evidence>
<evidence type="ECO:0000313" key="3">
    <source>
        <dbReference type="Proteomes" id="UP000219897"/>
    </source>
</evidence>
<feature type="transmembrane region" description="Helical" evidence="1">
    <location>
        <begin position="12"/>
        <end position="34"/>
    </location>
</feature>
<proteinExistence type="predicted"/>
<keyword evidence="1" id="KW-1133">Transmembrane helix</keyword>
<accession>A0ABD6SGW3</accession>
<dbReference type="RefSeq" id="WP_046940685.1">
    <property type="nucleotide sequence ID" value="NZ_NTYF01000023.1"/>
</dbReference>
<sequence>MTGFFDGLGVIGWVAVFLRIGLILSLFIKSNWWVNYDERFPRLAMFEDYVYTEVHVFIFMAIRGIVLFGSIWIVTSFLIYIG</sequence>
<organism evidence="2 3">
    <name type="scientific">Bacillus thuringiensis</name>
    <dbReference type="NCBI Taxonomy" id="1428"/>
    <lineage>
        <taxon>Bacteria</taxon>
        <taxon>Bacillati</taxon>
        <taxon>Bacillota</taxon>
        <taxon>Bacilli</taxon>
        <taxon>Bacillales</taxon>
        <taxon>Bacillaceae</taxon>
        <taxon>Bacillus</taxon>
        <taxon>Bacillus cereus group</taxon>
    </lineage>
</organism>
<gene>
    <name evidence="2" type="ORF">CN495_08375</name>
</gene>
<keyword evidence="1" id="KW-0472">Membrane</keyword>
<comment type="caution">
    <text evidence="2">The sequence shown here is derived from an EMBL/GenBank/DDBJ whole genome shotgun (WGS) entry which is preliminary data.</text>
</comment>
<keyword evidence="1" id="KW-0812">Transmembrane</keyword>
<dbReference type="AlphaFoldDB" id="A0ABD6SGW3"/>
<feature type="transmembrane region" description="Helical" evidence="1">
    <location>
        <begin position="54"/>
        <end position="81"/>
    </location>
</feature>
<name>A0ABD6SGW3_BACTU</name>